<evidence type="ECO:0000313" key="7">
    <source>
        <dbReference type="Proteomes" id="UP001501169"/>
    </source>
</evidence>
<sequence length="441" mass="50089">MSHQVLLQKLTSRLPLGICVVNKEYQIVYLNDFFTDRLRHVGGDVYNKNLLDLYPEAAKYLAKKINSVFVLNNASFSYWEHKPHVFNFSSSRPITGEETLMYQNIEFFPLDILHDSVETVCVVVQDVTELASYYRAQRALSEELEQEHKALTELNKKLEAAQNQLLQSEKMAAIGQLAAGVAHEINNPVGFVSSNLQSLQDYNAKLFKMIHFYRKLIQKINNPTYLALEKDMLQRQQYVFVSSDLPELIRESIDGLERVAVIVKNLKLFSHVDNSEWQFADIVEGLENTLKIAVNQIKYKATMHCNYQENLPKLYCQPMQLNQVFLNLLVNSAQAIENKGDIFIDVSATKEMLYVAIRDTGSGIAPDNLRKIFEPFFTTKPVGQGTGLGLSLSYSIIKKHKGEILVESTLNEGSCFTLQLPFLAPEDYQLDQAADAASFQP</sequence>
<dbReference type="RefSeq" id="WP_226767104.1">
    <property type="nucleotide sequence ID" value="NZ_BAAAEO010000003.1"/>
</dbReference>
<accession>A0ABN1DW11</accession>
<dbReference type="PANTHER" id="PTHR43065:SF50">
    <property type="entry name" value="HISTIDINE KINASE"/>
    <property type="match status" value="1"/>
</dbReference>
<dbReference type="Gene3D" id="3.30.450.20">
    <property type="entry name" value="PAS domain"/>
    <property type="match status" value="1"/>
</dbReference>
<comment type="catalytic activity">
    <reaction evidence="1">
        <text>ATP + protein L-histidine = ADP + protein N-phospho-L-histidine.</text>
        <dbReference type="EC" id="2.7.13.3"/>
    </reaction>
</comment>
<evidence type="ECO:0000313" key="6">
    <source>
        <dbReference type="EMBL" id="GAA0553132.1"/>
    </source>
</evidence>
<dbReference type="CDD" id="cd00082">
    <property type="entry name" value="HisKA"/>
    <property type="match status" value="1"/>
</dbReference>
<dbReference type="PANTHER" id="PTHR43065">
    <property type="entry name" value="SENSOR HISTIDINE KINASE"/>
    <property type="match status" value="1"/>
</dbReference>
<evidence type="ECO:0000259" key="5">
    <source>
        <dbReference type="PROSITE" id="PS50109"/>
    </source>
</evidence>
<dbReference type="InterPro" id="IPR005467">
    <property type="entry name" value="His_kinase_dom"/>
</dbReference>
<keyword evidence="3" id="KW-0597">Phosphoprotein</keyword>
<dbReference type="InterPro" id="IPR035965">
    <property type="entry name" value="PAS-like_dom_sf"/>
</dbReference>
<dbReference type="SUPFAM" id="SSF47384">
    <property type="entry name" value="Homodimeric domain of signal transducing histidine kinase"/>
    <property type="match status" value="1"/>
</dbReference>
<keyword evidence="4" id="KW-0175">Coiled coil</keyword>
<dbReference type="PRINTS" id="PR00344">
    <property type="entry name" value="BCTRLSENSOR"/>
</dbReference>
<evidence type="ECO:0000256" key="3">
    <source>
        <dbReference type="ARBA" id="ARBA00022553"/>
    </source>
</evidence>
<dbReference type="SMART" id="SM00387">
    <property type="entry name" value="HATPase_c"/>
    <property type="match status" value="1"/>
</dbReference>
<comment type="caution">
    <text evidence="6">The sequence shown here is derived from an EMBL/GenBank/DDBJ whole genome shotgun (WGS) entry which is preliminary data.</text>
</comment>
<dbReference type="PROSITE" id="PS50109">
    <property type="entry name" value="HIS_KIN"/>
    <property type="match status" value="1"/>
</dbReference>
<feature type="domain" description="Histidine kinase" evidence="5">
    <location>
        <begin position="180"/>
        <end position="424"/>
    </location>
</feature>
<dbReference type="InterPro" id="IPR003661">
    <property type="entry name" value="HisK_dim/P_dom"/>
</dbReference>
<reference evidence="6 7" key="1">
    <citation type="journal article" date="2019" name="Int. J. Syst. Evol. Microbiol.">
        <title>The Global Catalogue of Microorganisms (GCM) 10K type strain sequencing project: providing services to taxonomists for standard genome sequencing and annotation.</title>
        <authorList>
            <consortium name="The Broad Institute Genomics Platform"/>
            <consortium name="The Broad Institute Genome Sequencing Center for Infectious Disease"/>
            <person name="Wu L."/>
            <person name="Ma J."/>
        </authorList>
    </citation>
    <scope>NUCLEOTIDE SEQUENCE [LARGE SCALE GENOMIC DNA]</scope>
    <source>
        <strain evidence="6 7">JCM 14331</strain>
    </source>
</reference>
<evidence type="ECO:0000256" key="2">
    <source>
        <dbReference type="ARBA" id="ARBA00012438"/>
    </source>
</evidence>
<protein>
    <recommendedName>
        <fullName evidence="2">histidine kinase</fullName>
        <ecNumber evidence="2">2.7.13.3</ecNumber>
    </recommendedName>
</protein>
<dbReference type="Gene3D" id="3.30.565.10">
    <property type="entry name" value="Histidine kinase-like ATPase, C-terminal domain"/>
    <property type="match status" value="1"/>
</dbReference>
<dbReference type="EC" id="2.7.13.3" evidence="2"/>
<dbReference type="Proteomes" id="UP001501169">
    <property type="component" value="Unassembled WGS sequence"/>
</dbReference>
<name>A0ABN1DW11_9GAMM</name>
<keyword evidence="6" id="KW-0067">ATP-binding</keyword>
<dbReference type="InterPro" id="IPR036890">
    <property type="entry name" value="HATPase_C_sf"/>
</dbReference>
<feature type="coiled-coil region" evidence="4">
    <location>
        <begin position="134"/>
        <end position="171"/>
    </location>
</feature>
<dbReference type="InterPro" id="IPR004358">
    <property type="entry name" value="Sig_transdc_His_kin-like_C"/>
</dbReference>
<dbReference type="Pfam" id="PF02518">
    <property type="entry name" value="HATPase_c"/>
    <property type="match status" value="1"/>
</dbReference>
<keyword evidence="6" id="KW-0547">Nucleotide-binding</keyword>
<organism evidence="6 7">
    <name type="scientific">Rheinheimera aquimaris</name>
    <dbReference type="NCBI Taxonomy" id="412437"/>
    <lineage>
        <taxon>Bacteria</taxon>
        <taxon>Pseudomonadati</taxon>
        <taxon>Pseudomonadota</taxon>
        <taxon>Gammaproteobacteria</taxon>
        <taxon>Chromatiales</taxon>
        <taxon>Chromatiaceae</taxon>
        <taxon>Rheinheimera</taxon>
    </lineage>
</organism>
<keyword evidence="7" id="KW-1185">Reference proteome</keyword>
<dbReference type="InterPro" id="IPR036097">
    <property type="entry name" value="HisK_dim/P_sf"/>
</dbReference>
<dbReference type="GO" id="GO:0005524">
    <property type="term" value="F:ATP binding"/>
    <property type="evidence" value="ECO:0007669"/>
    <property type="project" value="UniProtKB-KW"/>
</dbReference>
<dbReference type="EMBL" id="BAAAEO010000003">
    <property type="protein sequence ID" value="GAA0553132.1"/>
    <property type="molecule type" value="Genomic_DNA"/>
</dbReference>
<evidence type="ECO:0000256" key="4">
    <source>
        <dbReference type="SAM" id="Coils"/>
    </source>
</evidence>
<dbReference type="InterPro" id="IPR003594">
    <property type="entry name" value="HATPase_dom"/>
</dbReference>
<dbReference type="SUPFAM" id="SSF55785">
    <property type="entry name" value="PYP-like sensor domain (PAS domain)"/>
    <property type="match status" value="1"/>
</dbReference>
<dbReference type="SUPFAM" id="SSF55874">
    <property type="entry name" value="ATPase domain of HSP90 chaperone/DNA topoisomerase II/histidine kinase"/>
    <property type="match status" value="1"/>
</dbReference>
<gene>
    <name evidence="6" type="ORF">GCM10009098_21050</name>
</gene>
<dbReference type="Gene3D" id="1.10.287.130">
    <property type="match status" value="1"/>
</dbReference>
<proteinExistence type="predicted"/>
<evidence type="ECO:0000256" key="1">
    <source>
        <dbReference type="ARBA" id="ARBA00000085"/>
    </source>
</evidence>